<protein>
    <submittedName>
        <fullName evidence="2">Uncharacterized protein</fullName>
    </submittedName>
</protein>
<dbReference type="RefSeq" id="WP_072273901.1">
    <property type="nucleotide sequence ID" value="NZ_CCXW01000002.1"/>
</dbReference>
<reference evidence="2 3" key="1">
    <citation type="journal article" date="2014" name="Genome Announc.">
        <title>Genome Sequence of Bacillus simplex Strain P558, Isolated from a Human Fecal Sample.</title>
        <authorList>
            <person name="Croce O."/>
            <person name="Hugon P."/>
            <person name="Lagier J.C."/>
            <person name="Bibi F."/>
            <person name="Robert C."/>
            <person name="Azhar E.I."/>
            <person name="Raoult D."/>
            <person name="Fournier P.E."/>
        </authorList>
    </citation>
    <scope>NUCLEOTIDE SEQUENCE [LARGE SCALE GENOMIC DNA]</scope>
    <source>
        <strain evidence="2 3">P558</strain>
    </source>
</reference>
<keyword evidence="3" id="KW-1185">Reference proteome</keyword>
<keyword evidence="1" id="KW-1133">Transmembrane helix</keyword>
<dbReference type="EMBL" id="CCXW01000002">
    <property type="protein sequence ID" value="CEG24551.1"/>
    <property type="molecule type" value="Genomic_DNA"/>
</dbReference>
<organism evidence="2 3">
    <name type="scientific">Peribacillus simplex</name>
    <dbReference type="NCBI Taxonomy" id="1478"/>
    <lineage>
        <taxon>Bacteria</taxon>
        <taxon>Bacillati</taxon>
        <taxon>Bacillota</taxon>
        <taxon>Bacilli</taxon>
        <taxon>Bacillales</taxon>
        <taxon>Bacillaceae</taxon>
        <taxon>Peribacillus</taxon>
    </lineage>
</organism>
<accession>A0AAN2PB47</accession>
<evidence type="ECO:0000313" key="3">
    <source>
        <dbReference type="Proteomes" id="UP000182110"/>
    </source>
</evidence>
<keyword evidence="1" id="KW-0812">Transmembrane</keyword>
<dbReference type="AlphaFoldDB" id="A0AAN2PB47"/>
<feature type="transmembrane region" description="Helical" evidence="1">
    <location>
        <begin position="6"/>
        <end position="28"/>
    </location>
</feature>
<sequence length="238" mass="27747">MSEIVILLEIATYFGGPLLVIIGLYKLFFQKYIANVLSQMHQHTNNKLLEEIKHNNQKIVEQIKADYNVQIEEIKKVHSKEIEEHKTTLLNVARYSEYQFKLYNELWASLYDLKSASEDLWEHANNKNLLTFVNHLSECNVKVGRNILLLDDKHYVRLKNIIDTFAKYQVGKTKLINVKNNSLDNYRIQLIINDNELIKENFAELLDELAVVFKNHISHSPSAGTISSFAIRRSNIPY</sequence>
<keyword evidence="1" id="KW-0472">Membrane</keyword>
<evidence type="ECO:0000256" key="1">
    <source>
        <dbReference type="SAM" id="Phobius"/>
    </source>
</evidence>
<dbReference type="Proteomes" id="UP000182110">
    <property type="component" value="Unassembled WGS sequence"/>
</dbReference>
<name>A0AAN2PB47_9BACI</name>
<proteinExistence type="predicted"/>
<evidence type="ECO:0000313" key="2">
    <source>
        <dbReference type="EMBL" id="CEG24551.1"/>
    </source>
</evidence>
<gene>
    <name evidence="2" type="ORF">BN1180_05366</name>
</gene>
<comment type="caution">
    <text evidence="2">The sequence shown here is derived from an EMBL/GenBank/DDBJ whole genome shotgun (WGS) entry which is preliminary data.</text>
</comment>